<evidence type="ECO:0000313" key="11">
    <source>
        <dbReference type="Proteomes" id="UP001152795"/>
    </source>
</evidence>
<keyword evidence="5 9" id="KW-0735">Signal-anchor</keyword>
<evidence type="ECO:0000256" key="4">
    <source>
        <dbReference type="ARBA" id="ARBA00022692"/>
    </source>
</evidence>
<proteinExistence type="inferred from homology"/>
<protein>
    <recommendedName>
        <fullName evidence="9">Hexosyltransferase</fullName>
        <ecNumber evidence="9">2.4.1.-</ecNumber>
    </recommendedName>
</protein>
<evidence type="ECO:0000256" key="1">
    <source>
        <dbReference type="ARBA" id="ARBA00004447"/>
    </source>
</evidence>
<organism evidence="10 11">
    <name type="scientific">Paramuricea clavata</name>
    <name type="common">Red gorgonian</name>
    <name type="synonym">Violescent sea-whip</name>
    <dbReference type="NCBI Taxonomy" id="317549"/>
    <lineage>
        <taxon>Eukaryota</taxon>
        <taxon>Metazoa</taxon>
        <taxon>Cnidaria</taxon>
        <taxon>Anthozoa</taxon>
        <taxon>Octocorallia</taxon>
        <taxon>Malacalcyonacea</taxon>
        <taxon>Plexauridae</taxon>
        <taxon>Paramuricea</taxon>
    </lineage>
</organism>
<dbReference type="EC" id="2.4.1.-" evidence="9"/>
<keyword evidence="4 9" id="KW-0812">Transmembrane</keyword>
<evidence type="ECO:0000256" key="8">
    <source>
        <dbReference type="ARBA" id="ARBA00023136"/>
    </source>
</evidence>
<dbReference type="SUPFAM" id="SSF53448">
    <property type="entry name" value="Nucleotide-diphospho-sugar transferases"/>
    <property type="match status" value="2"/>
</dbReference>
<comment type="caution">
    <text evidence="10">The sequence shown here is derived from an EMBL/GenBank/DDBJ whole genome shotgun (WGS) entry which is preliminary data.</text>
</comment>
<evidence type="ECO:0000313" key="10">
    <source>
        <dbReference type="EMBL" id="CAB3977764.1"/>
    </source>
</evidence>
<keyword evidence="3 9" id="KW-0808">Transferase</keyword>
<evidence type="ECO:0000256" key="6">
    <source>
        <dbReference type="ARBA" id="ARBA00022989"/>
    </source>
</evidence>
<dbReference type="InterPro" id="IPR008428">
    <property type="entry name" value="Chond_GalNAc"/>
</dbReference>
<dbReference type="Gene3D" id="3.90.550.50">
    <property type="match status" value="1"/>
</dbReference>
<gene>
    <name evidence="10" type="ORF">PACLA_8A032155</name>
</gene>
<dbReference type="OrthoDB" id="431432at2759"/>
<dbReference type="InterPro" id="IPR029044">
    <property type="entry name" value="Nucleotide-diphossugar_trans"/>
</dbReference>
<keyword evidence="7 9" id="KW-0333">Golgi apparatus</keyword>
<dbReference type="GO" id="GO:0047238">
    <property type="term" value="F:glucuronosyl-N-acetylgalactosaminyl-proteoglycan 4-beta-N-acetylgalactosaminyltransferase activity"/>
    <property type="evidence" value="ECO:0007669"/>
    <property type="project" value="TreeGrafter"/>
</dbReference>
<dbReference type="Pfam" id="PF05679">
    <property type="entry name" value="CHGN"/>
    <property type="match status" value="1"/>
</dbReference>
<dbReference type="PANTHER" id="PTHR12369">
    <property type="entry name" value="CHONDROITIN SYNTHASE"/>
    <property type="match status" value="1"/>
</dbReference>
<evidence type="ECO:0000256" key="3">
    <source>
        <dbReference type="ARBA" id="ARBA00022679"/>
    </source>
</evidence>
<accession>A0A6S7FEH0</accession>
<keyword evidence="11" id="KW-1185">Reference proteome</keyword>
<name>A0A6S7FEH0_PARCT</name>
<dbReference type="PANTHER" id="PTHR12369:SF11">
    <property type="entry name" value="HEXOSYLTRANSFERASE"/>
    <property type="match status" value="1"/>
</dbReference>
<evidence type="ECO:0000256" key="7">
    <source>
        <dbReference type="ARBA" id="ARBA00023034"/>
    </source>
</evidence>
<comment type="subcellular location">
    <subcellularLocation>
        <location evidence="1 9">Golgi apparatus</location>
        <location evidence="1 9">Golgi stack membrane</location>
        <topology evidence="1 9">Single-pass type II membrane protein</topology>
    </subcellularLocation>
</comment>
<sequence length="763" mass="88318">MTRLKRPFRRRGILPRTYYIKVVVALIFGMILGLSFSYITRQCFFRIVKDKVKCKSPRPKQEQRIPTATRPEMRHLNISMELKPVKYFLLIGVMTAERYITTRAKTIRGSWAFNTLDSVKVIFFCGEQGNTSMDSDFVRLPGVDDSYPPQNKSFYMLKYIFEHYINEFHWFVRADDDVYIRSDRLSEVLRNFDSSEDLLFGQAGVGKSHEKGKLGLEDGDNFCIGGVGVVMSQSVVKKVAPYLLTCLNETASLHEDSELGRCIRKHVGVMCPWAQELQHMFYQNFERPERAFAGSLSNSPFRNAITVHPIKEPSYMLHLHHHFLTSDFLNRQHRAAILNHRIRKVRNLLRDSKNKTRHFQKSYFYGLLPSNSTIHWEFFNNQYLYGLSEPPLSWVSGPMLEGVKKLKSGVMSNINMEARRLLKSQEEFKKFHLATLRTHPSMGLQLAISVETLLKPLGTTHAKFPRRTQRFSHFQQSFAPLWKNTLSEIFPAETCKPGIHFIVPLTGRFETFLRFLNSFEEAFLNARLAVSLLIVYFPDVSSPERHKNVFDEFRAKHPGVELAWSELLGEFSRARALGFGVHRNGNDSLLFFADVDLIFETEFYNRCRAGAILGKRVYFPIMFSQFNPQIVYYNHSVPPSENSSRFTPHWRSRTFTSRAGVWRKYSYGPVCVYSNDVIAAGGLNTNIRGWGLEDLDFYEKCLDHNLEVFRAPDLGLVHVYHAQTNCLDPRMNSEQVKMCEDSRRRGIGSEESLVEYMLAKGYV</sequence>
<dbReference type="Gene3D" id="3.90.550.10">
    <property type="entry name" value="Spore Coat Polysaccharide Biosynthesis Protein SpsA, Chain A"/>
    <property type="match status" value="1"/>
</dbReference>
<comment type="similarity">
    <text evidence="2 9">Belongs to the chondroitin N-acetylgalactosaminyltransferase family.</text>
</comment>
<dbReference type="AlphaFoldDB" id="A0A6S7FEH0"/>
<dbReference type="GO" id="GO:0032580">
    <property type="term" value="C:Golgi cisterna membrane"/>
    <property type="evidence" value="ECO:0007669"/>
    <property type="project" value="UniProtKB-SubCell"/>
</dbReference>
<evidence type="ECO:0000256" key="9">
    <source>
        <dbReference type="RuleBase" id="RU364016"/>
    </source>
</evidence>
<dbReference type="Proteomes" id="UP001152795">
    <property type="component" value="Unassembled WGS sequence"/>
</dbReference>
<evidence type="ECO:0000256" key="2">
    <source>
        <dbReference type="ARBA" id="ARBA00009239"/>
    </source>
</evidence>
<dbReference type="InterPro" id="IPR051227">
    <property type="entry name" value="CS_glycosyltransferase"/>
</dbReference>
<dbReference type="EMBL" id="CACRXK020000069">
    <property type="protein sequence ID" value="CAB3977764.1"/>
    <property type="molecule type" value="Genomic_DNA"/>
</dbReference>
<keyword evidence="6 9" id="KW-1133">Transmembrane helix</keyword>
<evidence type="ECO:0000256" key="5">
    <source>
        <dbReference type="ARBA" id="ARBA00022968"/>
    </source>
</evidence>
<feature type="transmembrane region" description="Helical" evidence="9">
    <location>
        <begin position="20"/>
        <end position="39"/>
    </location>
</feature>
<reference evidence="10" key="1">
    <citation type="submission" date="2020-04" db="EMBL/GenBank/DDBJ databases">
        <authorList>
            <person name="Alioto T."/>
            <person name="Alioto T."/>
            <person name="Gomez Garrido J."/>
        </authorList>
    </citation>
    <scope>NUCLEOTIDE SEQUENCE</scope>
    <source>
        <strain evidence="10">A484AB</strain>
    </source>
</reference>
<keyword evidence="8 9" id="KW-0472">Membrane</keyword>